<accession>A0AAD8KVF3</accession>
<dbReference type="Proteomes" id="UP001229421">
    <property type="component" value="Unassembled WGS sequence"/>
</dbReference>
<gene>
    <name evidence="2" type="ORF">QVD17_13021</name>
</gene>
<comment type="caution">
    <text evidence="2">The sequence shown here is derived from an EMBL/GenBank/DDBJ whole genome shotgun (WGS) entry which is preliminary data.</text>
</comment>
<evidence type="ECO:0000313" key="3">
    <source>
        <dbReference type="Proteomes" id="UP001229421"/>
    </source>
</evidence>
<sequence length="94" mass="10614">MSDRIRYYTSDRIRLASKSEQAGDQGCDEKRQKTKKKRKKKICWPLKSISREGAVSHEIEETIKSSITSAQETSQSELNSCCVVYEIAAVLNAS</sequence>
<evidence type="ECO:0000313" key="2">
    <source>
        <dbReference type="EMBL" id="KAK1430349.1"/>
    </source>
</evidence>
<proteinExistence type="predicted"/>
<dbReference type="EMBL" id="JAUHHV010000003">
    <property type="protein sequence ID" value="KAK1430349.1"/>
    <property type="molecule type" value="Genomic_DNA"/>
</dbReference>
<dbReference type="AlphaFoldDB" id="A0AAD8KVF3"/>
<protein>
    <submittedName>
        <fullName evidence="2">Uncharacterized protein</fullName>
    </submittedName>
</protein>
<reference evidence="2" key="1">
    <citation type="journal article" date="2023" name="bioRxiv">
        <title>Improved chromosome-level genome assembly for marigold (Tagetes erecta).</title>
        <authorList>
            <person name="Jiang F."/>
            <person name="Yuan L."/>
            <person name="Wang S."/>
            <person name="Wang H."/>
            <person name="Xu D."/>
            <person name="Wang A."/>
            <person name="Fan W."/>
        </authorList>
    </citation>
    <scope>NUCLEOTIDE SEQUENCE</scope>
    <source>
        <strain evidence="2">WSJ</strain>
        <tissue evidence="2">Leaf</tissue>
    </source>
</reference>
<evidence type="ECO:0000256" key="1">
    <source>
        <dbReference type="SAM" id="MobiDB-lite"/>
    </source>
</evidence>
<name>A0AAD8KVF3_TARER</name>
<keyword evidence="3" id="KW-1185">Reference proteome</keyword>
<feature type="region of interest" description="Disordered" evidence="1">
    <location>
        <begin position="17"/>
        <end position="39"/>
    </location>
</feature>
<organism evidence="2 3">
    <name type="scientific">Tagetes erecta</name>
    <name type="common">African marigold</name>
    <dbReference type="NCBI Taxonomy" id="13708"/>
    <lineage>
        <taxon>Eukaryota</taxon>
        <taxon>Viridiplantae</taxon>
        <taxon>Streptophyta</taxon>
        <taxon>Embryophyta</taxon>
        <taxon>Tracheophyta</taxon>
        <taxon>Spermatophyta</taxon>
        <taxon>Magnoliopsida</taxon>
        <taxon>eudicotyledons</taxon>
        <taxon>Gunneridae</taxon>
        <taxon>Pentapetalae</taxon>
        <taxon>asterids</taxon>
        <taxon>campanulids</taxon>
        <taxon>Asterales</taxon>
        <taxon>Asteraceae</taxon>
        <taxon>Asteroideae</taxon>
        <taxon>Heliantheae alliance</taxon>
        <taxon>Tageteae</taxon>
        <taxon>Tagetes</taxon>
    </lineage>
</organism>